<evidence type="ECO:0000256" key="5">
    <source>
        <dbReference type="ARBA" id="ARBA00023242"/>
    </source>
</evidence>
<evidence type="ECO:0000313" key="9">
    <source>
        <dbReference type="Proteomes" id="UP000014254"/>
    </source>
</evidence>
<keyword evidence="5" id="KW-0539">Nucleus</keyword>
<keyword evidence="2" id="KW-0805">Transcription regulation</keyword>
<dbReference type="PANTHER" id="PTHR45776">
    <property type="entry name" value="MIP04163P"/>
    <property type="match status" value="1"/>
</dbReference>
<evidence type="ECO:0000313" key="8">
    <source>
        <dbReference type="EMBL" id="EPB91480.1"/>
    </source>
</evidence>
<dbReference type="InParanoid" id="S2KGF9"/>
<dbReference type="OrthoDB" id="690068at2759"/>
<evidence type="ECO:0000256" key="2">
    <source>
        <dbReference type="ARBA" id="ARBA00023015"/>
    </source>
</evidence>
<evidence type="ECO:0000256" key="1">
    <source>
        <dbReference type="ARBA" id="ARBA00004123"/>
    </source>
</evidence>
<reference evidence="9" key="1">
    <citation type="submission" date="2013-05" db="EMBL/GenBank/DDBJ databases">
        <title>The Genome sequence of Mucor circinelloides f. circinelloides 1006PhL.</title>
        <authorList>
            <consortium name="The Broad Institute Genomics Platform"/>
            <person name="Cuomo C."/>
            <person name="Earl A."/>
            <person name="Findley K."/>
            <person name="Lee S.C."/>
            <person name="Walker B."/>
            <person name="Young S."/>
            <person name="Zeng Q."/>
            <person name="Gargeya S."/>
            <person name="Fitzgerald M."/>
            <person name="Haas B."/>
            <person name="Abouelleil A."/>
            <person name="Allen A.W."/>
            <person name="Alvarado L."/>
            <person name="Arachchi H.M."/>
            <person name="Berlin A.M."/>
            <person name="Chapman S.B."/>
            <person name="Gainer-Dewar J."/>
            <person name="Goldberg J."/>
            <person name="Griggs A."/>
            <person name="Gujja S."/>
            <person name="Hansen M."/>
            <person name="Howarth C."/>
            <person name="Imamovic A."/>
            <person name="Ireland A."/>
            <person name="Larimer J."/>
            <person name="McCowan C."/>
            <person name="Murphy C."/>
            <person name="Pearson M."/>
            <person name="Poon T.W."/>
            <person name="Priest M."/>
            <person name="Roberts A."/>
            <person name="Saif S."/>
            <person name="Shea T."/>
            <person name="Sisk P."/>
            <person name="Sykes S."/>
            <person name="Wortman J."/>
            <person name="Nusbaum C."/>
            <person name="Birren B."/>
        </authorList>
    </citation>
    <scope>NUCLEOTIDE SEQUENCE [LARGE SCALE GENOMIC DNA]</scope>
    <source>
        <strain evidence="9">1006PhL</strain>
    </source>
</reference>
<keyword evidence="9" id="KW-1185">Reference proteome</keyword>
<dbReference type="InterPro" id="IPR036638">
    <property type="entry name" value="HLH_DNA-bd_sf"/>
</dbReference>
<protein>
    <recommendedName>
        <fullName evidence="7">BHLH domain-containing protein</fullName>
    </recommendedName>
</protein>
<proteinExistence type="predicted"/>
<dbReference type="GO" id="GO:0005634">
    <property type="term" value="C:nucleus"/>
    <property type="evidence" value="ECO:0007669"/>
    <property type="project" value="UniProtKB-SubCell"/>
</dbReference>
<keyword evidence="6" id="KW-0175">Coiled coil</keyword>
<dbReference type="OMA" id="GHMGGLA"/>
<evidence type="ECO:0000256" key="4">
    <source>
        <dbReference type="ARBA" id="ARBA00023163"/>
    </source>
</evidence>
<evidence type="ECO:0000256" key="3">
    <source>
        <dbReference type="ARBA" id="ARBA00023125"/>
    </source>
</evidence>
<comment type="subcellular location">
    <subcellularLocation>
        <location evidence="1">Nucleus</location>
    </subcellularLocation>
</comment>
<dbReference type="InterPro" id="IPR011598">
    <property type="entry name" value="bHLH_dom"/>
</dbReference>
<dbReference type="GO" id="GO:0000978">
    <property type="term" value="F:RNA polymerase II cis-regulatory region sequence-specific DNA binding"/>
    <property type="evidence" value="ECO:0007669"/>
    <property type="project" value="TreeGrafter"/>
</dbReference>
<name>S2KGF9_MUCC1</name>
<dbReference type="Proteomes" id="UP000014254">
    <property type="component" value="Unassembled WGS sequence"/>
</dbReference>
<sequence length="324" mass="36948">MTDNTSPFKLKNPTEYHLLATQQQAQQSNTSTGLFNVMDDQHLDFSDCYTQQFLSPSSNSPPLQDFDDVDSLSTGLPSSAMGNLMIVPDQHHNQQQQQQQQQQILFFPSQFSQPDNTEEESPSDYSSSLDIFSNNSQPSSYLYNHQRHNSISNDIFVGSPIIYNTNRLSSSFDQQHQPFSAPAHMGYELMGHMGGLAAFHHQPVDSHSLTATGSRSLEEYESIQINQQLISEKKRRRRESHNAVERRRRENINERIQELGTMLPETMLEELASVNMNGNNNNKPNKGAILRKSVDHIRILQQEVTNHRQRIYELETQLASLSAK</sequence>
<dbReference type="SMART" id="SM00353">
    <property type="entry name" value="HLH"/>
    <property type="match status" value="1"/>
</dbReference>
<dbReference type="eggNOG" id="KOG1318">
    <property type="taxonomic scope" value="Eukaryota"/>
</dbReference>
<dbReference type="Pfam" id="PF00010">
    <property type="entry name" value="HLH"/>
    <property type="match status" value="1"/>
</dbReference>
<dbReference type="GO" id="GO:0000981">
    <property type="term" value="F:DNA-binding transcription factor activity, RNA polymerase II-specific"/>
    <property type="evidence" value="ECO:0007669"/>
    <property type="project" value="TreeGrafter"/>
</dbReference>
<dbReference type="EMBL" id="KE123908">
    <property type="protein sequence ID" value="EPB91480.1"/>
    <property type="molecule type" value="Genomic_DNA"/>
</dbReference>
<dbReference type="AlphaFoldDB" id="S2KGF9"/>
<dbReference type="GO" id="GO:0046983">
    <property type="term" value="F:protein dimerization activity"/>
    <property type="evidence" value="ECO:0007669"/>
    <property type="project" value="InterPro"/>
</dbReference>
<dbReference type="STRING" id="1220926.S2KGF9"/>
<keyword evidence="3" id="KW-0238">DNA-binding</keyword>
<evidence type="ECO:0000256" key="6">
    <source>
        <dbReference type="SAM" id="Coils"/>
    </source>
</evidence>
<dbReference type="PROSITE" id="PS50888">
    <property type="entry name" value="BHLH"/>
    <property type="match status" value="1"/>
</dbReference>
<evidence type="ECO:0000259" key="7">
    <source>
        <dbReference type="PROSITE" id="PS50888"/>
    </source>
</evidence>
<feature type="domain" description="BHLH" evidence="7">
    <location>
        <begin position="236"/>
        <end position="300"/>
    </location>
</feature>
<keyword evidence="4" id="KW-0804">Transcription</keyword>
<organism evidence="8 9">
    <name type="scientific">Mucor circinelloides f. circinelloides (strain 1006PhL)</name>
    <name type="common">Mucormycosis agent</name>
    <name type="synonym">Calyptromyces circinelloides</name>
    <dbReference type="NCBI Taxonomy" id="1220926"/>
    <lineage>
        <taxon>Eukaryota</taxon>
        <taxon>Fungi</taxon>
        <taxon>Fungi incertae sedis</taxon>
        <taxon>Mucoromycota</taxon>
        <taxon>Mucoromycotina</taxon>
        <taxon>Mucoromycetes</taxon>
        <taxon>Mucorales</taxon>
        <taxon>Mucorineae</taxon>
        <taxon>Mucoraceae</taxon>
        <taxon>Mucor</taxon>
    </lineage>
</organism>
<dbReference type="SUPFAM" id="SSF47459">
    <property type="entry name" value="HLH, helix-loop-helix DNA-binding domain"/>
    <property type="match status" value="1"/>
</dbReference>
<gene>
    <name evidence="8" type="ORF">HMPREF1544_01611</name>
</gene>
<dbReference type="PANTHER" id="PTHR45776:SF2">
    <property type="entry name" value="MIP04163P"/>
    <property type="match status" value="1"/>
</dbReference>
<feature type="coiled-coil region" evidence="6">
    <location>
        <begin position="297"/>
        <end position="324"/>
    </location>
</feature>
<dbReference type="VEuPathDB" id="FungiDB:HMPREF1544_01611"/>
<accession>S2KGF9</accession>
<dbReference type="Gene3D" id="4.10.280.10">
    <property type="entry name" value="Helix-loop-helix DNA-binding domain"/>
    <property type="match status" value="1"/>
</dbReference>